<name>A0A5C4MTU1_9RHOB</name>
<comment type="caution">
    <text evidence="1">The sequence shown here is derived from an EMBL/GenBank/DDBJ whole genome shotgun (WGS) entry which is preliminary data.</text>
</comment>
<reference evidence="1 2" key="1">
    <citation type="submission" date="2019-06" db="EMBL/GenBank/DDBJ databases">
        <title>YIM 131921 draft genome.</title>
        <authorList>
            <person name="Jiang L."/>
        </authorList>
    </citation>
    <scope>NUCLEOTIDE SEQUENCE [LARGE SCALE GENOMIC DNA]</scope>
    <source>
        <strain evidence="1 2">YIM 131921</strain>
    </source>
</reference>
<organism evidence="1 2">
    <name type="scientific">Rubellimicrobium rubrum</name>
    <dbReference type="NCBI Taxonomy" id="2585369"/>
    <lineage>
        <taxon>Bacteria</taxon>
        <taxon>Pseudomonadati</taxon>
        <taxon>Pseudomonadota</taxon>
        <taxon>Alphaproteobacteria</taxon>
        <taxon>Rhodobacterales</taxon>
        <taxon>Roseobacteraceae</taxon>
        <taxon>Rubellimicrobium</taxon>
    </lineage>
</organism>
<protein>
    <submittedName>
        <fullName evidence="1">Uncharacterized protein</fullName>
    </submittedName>
</protein>
<dbReference type="OrthoDB" id="8410714at2"/>
<dbReference type="AlphaFoldDB" id="A0A5C4MTU1"/>
<dbReference type="EMBL" id="VDFU01000012">
    <property type="protein sequence ID" value="TNC49314.1"/>
    <property type="molecule type" value="Genomic_DNA"/>
</dbReference>
<proteinExistence type="predicted"/>
<gene>
    <name evidence="1" type="ORF">FHG66_11310</name>
</gene>
<dbReference type="RefSeq" id="WP_139076861.1">
    <property type="nucleotide sequence ID" value="NZ_VDFU01000012.1"/>
</dbReference>
<dbReference type="Proteomes" id="UP000305887">
    <property type="component" value="Unassembled WGS sequence"/>
</dbReference>
<keyword evidence="2" id="KW-1185">Reference proteome</keyword>
<sequence length="266" mass="30062">MPLKSIVVIDQGDIVEVLDERPYRRLPDGQLGIAYRRRVRRVVQAGDVAAILLQADSYPKELCPPTQECPSIMVIPIGASDADLPNLSRSDPSSLQHLWLNCLRCLADSARKSEHHRAQRLLDLIEEEWEKRGRFRWPNTNSAPGLGLTTVFFPYKEGMLSYLGYRVGVTAGEQDEIRHAILDRIFRGRLPPLNDADYMRSWGAPGSPGRLKKMADSIAAFCVAAKRDGRPSKKVAIEDWDADLNRLYSAYYRGHFGFIWPSTRPS</sequence>
<evidence type="ECO:0000313" key="1">
    <source>
        <dbReference type="EMBL" id="TNC49314.1"/>
    </source>
</evidence>
<accession>A0A5C4MTU1</accession>
<evidence type="ECO:0000313" key="2">
    <source>
        <dbReference type="Proteomes" id="UP000305887"/>
    </source>
</evidence>